<evidence type="ECO:0000313" key="2">
    <source>
        <dbReference type="Proteomes" id="UP001152795"/>
    </source>
</evidence>
<accession>A0A7D9DNQ8</accession>
<proteinExistence type="predicted"/>
<reference evidence="1" key="1">
    <citation type="submission" date="2020-04" db="EMBL/GenBank/DDBJ databases">
        <authorList>
            <person name="Alioto T."/>
            <person name="Alioto T."/>
            <person name="Gomez Garrido J."/>
        </authorList>
    </citation>
    <scope>NUCLEOTIDE SEQUENCE</scope>
    <source>
        <strain evidence="1">A484AB</strain>
    </source>
</reference>
<protein>
    <submittedName>
        <fullName evidence="1">Uncharacterized protein</fullName>
    </submittedName>
</protein>
<comment type="caution">
    <text evidence="1">The sequence shown here is derived from an EMBL/GenBank/DDBJ whole genome shotgun (WGS) entry which is preliminary data.</text>
</comment>
<gene>
    <name evidence="1" type="ORF">PACLA_8A054503</name>
</gene>
<sequence length="342" mass="37081">MAEWAECNACSTTAEPGSRGTVEVEVVVTTGASITSPGSSGCESGVRRRVTSAVTVDTICSSSAGEMAELGPVDVVAKLTGATAGSVDVEAALLGLENATLSTWHQAVNKAAYHLAKEDPDLLYACAQLKTNAEREARKTYIFKKKLGSCSVHVEPRNNLKRPKISSSERNEKISSLSIQIDLIKKQMSSKQLLCNKTSTVKDFALCERLQGEMRSLFKEKESLEDKERPVNETREGTLSSTTSCIKDYDTDRTVAHTESIFAFDETSLASRDEENIGVVPTAKFGEEKLNAGNVSFSEICEFDGEGKLDVVSREQQEVSVYAINEEEEHYGGPEGTPLSTE</sequence>
<organism evidence="1 2">
    <name type="scientific">Paramuricea clavata</name>
    <name type="common">Red gorgonian</name>
    <name type="synonym">Violescent sea-whip</name>
    <dbReference type="NCBI Taxonomy" id="317549"/>
    <lineage>
        <taxon>Eukaryota</taxon>
        <taxon>Metazoa</taxon>
        <taxon>Cnidaria</taxon>
        <taxon>Anthozoa</taxon>
        <taxon>Octocorallia</taxon>
        <taxon>Malacalcyonacea</taxon>
        <taxon>Plexauridae</taxon>
        <taxon>Paramuricea</taxon>
    </lineage>
</organism>
<dbReference type="Proteomes" id="UP001152795">
    <property type="component" value="Unassembled WGS sequence"/>
</dbReference>
<dbReference type="EMBL" id="CACRXK020001648">
    <property type="protein sequence ID" value="CAB3990371.1"/>
    <property type="molecule type" value="Genomic_DNA"/>
</dbReference>
<dbReference type="AlphaFoldDB" id="A0A7D9DNQ8"/>
<evidence type="ECO:0000313" key="1">
    <source>
        <dbReference type="EMBL" id="CAB3990371.1"/>
    </source>
</evidence>
<name>A0A7D9DNQ8_PARCT</name>
<keyword evidence="2" id="KW-1185">Reference proteome</keyword>